<feature type="region of interest" description="Disordered" evidence="1">
    <location>
        <begin position="62"/>
        <end position="122"/>
    </location>
</feature>
<dbReference type="Proteomes" id="UP000027138">
    <property type="component" value="Unassembled WGS sequence"/>
</dbReference>
<evidence type="ECO:0000256" key="1">
    <source>
        <dbReference type="SAM" id="MobiDB-lite"/>
    </source>
</evidence>
<protein>
    <submittedName>
        <fullName evidence="2">Uncharacterized protein</fullName>
    </submittedName>
</protein>
<sequence>MVRSGGGAGGGAMQSSLSYCLCLVRTERGAEWRALAASSCSEKRRWRARRSDLAGVAAAASSFASHRCGSGHRRRRRKRKKKNKKKKKRGRRWRWQCAGGAGGSPATGKTQTGEETGPALEI</sequence>
<keyword evidence="3" id="KW-1185">Reference proteome</keyword>
<proteinExistence type="predicted"/>
<reference evidence="2 3" key="1">
    <citation type="journal article" date="2014" name="PLoS ONE">
        <title>Global Analysis of Gene Expression Profiles in Physic Nut (Jatropha curcas L.) Seedlings Exposed to Salt Stress.</title>
        <authorList>
            <person name="Zhang L."/>
            <person name="Zhang C."/>
            <person name="Wu P."/>
            <person name="Chen Y."/>
            <person name="Li M."/>
            <person name="Jiang H."/>
            <person name="Wu G."/>
        </authorList>
    </citation>
    <scope>NUCLEOTIDE SEQUENCE [LARGE SCALE GENOMIC DNA]</scope>
    <source>
        <strain evidence="3">cv. GZQX0401</strain>
        <tissue evidence="2">Young leaves</tissue>
    </source>
</reference>
<accession>A0A067KXZ5</accession>
<evidence type="ECO:0000313" key="3">
    <source>
        <dbReference type="Proteomes" id="UP000027138"/>
    </source>
</evidence>
<dbReference type="AlphaFoldDB" id="A0A067KXZ5"/>
<feature type="compositionally biased region" description="Basic residues" evidence="1">
    <location>
        <begin position="69"/>
        <end position="94"/>
    </location>
</feature>
<evidence type="ECO:0000313" key="2">
    <source>
        <dbReference type="EMBL" id="KDP41086.1"/>
    </source>
</evidence>
<organism evidence="2 3">
    <name type="scientific">Jatropha curcas</name>
    <name type="common">Barbados nut</name>
    <dbReference type="NCBI Taxonomy" id="180498"/>
    <lineage>
        <taxon>Eukaryota</taxon>
        <taxon>Viridiplantae</taxon>
        <taxon>Streptophyta</taxon>
        <taxon>Embryophyta</taxon>
        <taxon>Tracheophyta</taxon>
        <taxon>Spermatophyta</taxon>
        <taxon>Magnoliopsida</taxon>
        <taxon>eudicotyledons</taxon>
        <taxon>Gunneridae</taxon>
        <taxon>Pentapetalae</taxon>
        <taxon>rosids</taxon>
        <taxon>fabids</taxon>
        <taxon>Malpighiales</taxon>
        <taxon>Euphorbiaceae</taxon>
        <taxon>Crotonoideae</taxon>
        <taxon>Jatropheae</taxon>
        <taxon>Jatropha</taxon>
    </lineage>
</organism>
<name>A0A067KXZ5_JATCU</name>
<dbReference type="EMBL" id="KK914321">
    <property type="protein sequence ID" value="KDP41086.1"/>
    <property type="molecule type" value="Genomic_DNA"/>
</dbReference>
<gene>
    <name evidence="2" type="ORF">JCGZ_03216</name>
</gene>